<dbReference type="AlphaFoldDB" id="W9SCE3"/>
<keyword evidence="1" id="KW-0812">Transmembrane</keyword>
<keyword evidence="1" id="KW-0472">Membrane</keyword>
<evidence type="ECO:0000313" key="3">
    <source>
        <dbReference type="Proteomes" id="UP000030645"/>
    </source>
</evidence>
<keyword evidence="3" id="KW-1185">Reference proteome</keyword>
<dbReference type="KEGG" id="mnt:21404330"/>
<name>W9SCE3_9ROSA</name>
<dbReference type="EMBL" id="KE346356">
    <property type="protein sequence ID" value="EXC35113.1"/>
    <property type="molecule type" value="Genomic_DNA"/>
</dbReference>
<gene>
    <name evidence="2" type="ORF">L484_021475</name>
</gene>
<dbReference type="InterPro" id="IPR006740">
    <property type="entry name" value="DUF604"/>
</dbReference>
<reference evidence="3" key="1">
    <citation type="submission" date="2013-01" db="EMBL/GenBank/DDBJ databases">
        <title>Draft Genome Sequence of a Mulberry Tree, Morus notabilis C.K. Schneid.</title>
        <authorList>
            <person name="He N."/>
            <person name="Zhao S."/>
        </authorList>
    </citation>
    <scope>NUCLEOTIDE SEQUENCE</scope>
</reference>
<feature type="transmembrane region" description="Helical" evidence="1">
    <location>
        <begin position="12"/>
        <end position="34"/>
    </location>
</feature>
<proteinExistence type="predicted"/>
<evidence type="ECO:0000256" key="1">
    <source>
        <dbReference type="SAM" id="Phobius"/>
    </source>
</evidence>
<dbReference type="Gene3D" id="3.90.550.50">
    <property type="match status" value="1"/>
</dbReference>
<evidence type="ECO:0000313" key="2">
    <source>
        <dbReference type="EMBL" id="EXC35113.1"/>
    </source>
</evidence>
<dbReference type="PANTHER" id="PTHR10811">
    <property type="entry name" value="FRINGE-RELATED"/>
    <property type="match status" value="1"/>
</dbReference>
<sequence>MKNSPNNPETFLASWAMMKLMIFSLLIVLTYISYSLRFVSHSFNDSDHESLAIRRQSEIFLPEKIPDPEEEETTLSHIVFGIAASSKLWNRRKSYIKLWWRPNQMRGVVWIDKCVKTEKDDEKFLPPLKVSENTAQFKYKNPKGHRSAIRISRIVSETLRLGMEGVRWFVMGDDDTVFVTDNLVRVLQKYDHNQFYYIGSSSESHLQNIHFSYNMAYGGGGFAISYALARELEKMQDRCIQRYPSLYGSDDRIQACMAELGVPLTKERGFHQFDVYGSVFGLLAAHPITPLVSLHHLDLVQPIFPNTNRVKALERLKGPMELDSAGLMQQSICYDKSRNWTVSVSWGYAVQIFRGVFSVRDMEMPGRTFLNWYQRADYTGYAFNTRPFSRNTCQRPFVYYLTKAIYDPDTNRTVSGYVLNRESNTECKWKMADPSRIQRVEVYKRPDPHIWNKAPRRNCCRLLPTKTNGIVSVDVGVCNEGEVVELR</sequence>
<dbReference type="OrthoDB" id="421979at2759"/>
<dbReference type="Pfam" id="PF04646">
    <property type="entry name" value="DUF604"/>
    <property type="match status" value="1"/>
</dbReference>
<keyword evidence="1" id="KW-1133">Transmembrane helix</keyword>
<dbReference type="FunFam" id="3.90.550.50:FF:000006">
    <property type="entry name" value="Fringe-related protein-like"/>
    <property type="match status" value="1"/>
</dbReference>
<protein>
    <recommendedName>
        <fullName evidence="4">Glycoprotein-N-acetylgalactosamine 3-beta-galactosyltransferase 1</fullName>
    </recommendedName>
</protein>
<evidence type="ECO:0008006" key="4">
    <source>
        <dbReference type="Google" id="ProtNLM"/>
    </source>
</evidence>
<organism evidence="2 3">
    <name type="scientific">Morus notabilis</name>
    <dbReference type="NCBI Taxonomy" id="981085"/>
    <lineage>
        <taxon>Eukaryota</taxon>
        <taxon>Viridiplantae</taxon>
        <taxon>Streptophyta</taxon>
        <taxon>Embryophyta</taxon>
        <taxon>Tracheophyta</taxon>
        <taxon>Spermatophyta</taxon>
        <taxon>Magnoliopsida</taxon>
        <taxon>eudicotyledons</taxon>
        <taxon>Gunneridae</taxon>
        <taxon>Pentapetalae</taxon>
        <taxon>rosids</taxon>
        <taxon>fabids</taxon>
        <taxon>Rosales</taxon>
        <taxon>Moraceae</taxon>
        <taxon>Moreae</taxon>
        <taxon>Morus</taxon>
    </lineage>
</organism>
<dbReference type="Proteomes" id="UP000030645">
    <property type="component" value="Unassembled WGS sequence"/>
</dbReference>
<accession>W9SCE3</accession>
<dbReference type="eggNOG" id="KOG2246">
    <property type="taxonomic scope" value="Eukaryota"/>
</dbReference>
<dbReference type="STRING" id="981085.W9SCE3"/>